<evidence type="ECO:0000256" key="3">
    <source>
        <dbReference type="ARBA" id="ARBA00023125"/>
    </source>
</evidence>
<organism evidence="5">
    <name type="scientific">freshwater metagenome</name>
    <dbReference type="NCBI Taxonomy" id="449393"/>
    <lineage>
        <taxon>unclassified sequences</taxon>
        <taxon>metagenomes</taxon>
        <taxon>ecological metagenomes</taxon>
    </lineage>
</organism>
<gene>
    <name evidence="5" type="ORF">UFOPK3376_00027</name>
</gene>
<dbReference type="GO" id="GO:0008409">
    <property type="term" value="F:5'-3' exonuclease activity"/>
    <property type="evidence" value="ECO:0007669"/>
    <property type="project" value="InterPro"/>
</dbReference>
<dbReference type="Pfam" id="PF01367">
    <property type="entry name" value="5_3_exonuc"/>
    <property type="match status" value="1"/>
</dbReference>
<dbReference type="CDD" id="cd09898">
    <property type="entry name" value="H3TH_53EXO"/>
    <property type="match status" value="1"/>
</dbReference>
<dbReference type="InterPro" id="IPR008918">
    <property type="entry name" value="HhH2"/>
</dbReference>
<dbReference type="AlphaFoldDB" id="A0A6J7CGU6"/>
<dbReference type="InterPro" id="IPR038969">
    <property type="entry name" value="FEN"/>
</dbReference>
<protein>
    <submittedName>
        <fullName evidence="5">Unannotated protein</fullName>
    </submittedName>
</protein>
<dbReference type="Gene3D" id="1.10.150.20">
    <property type="entry name" value="5' to 3' exonuclease, C-terminal subdomain"/>
    <property type="match status" value="1"/>
</dbReference>
<dbReference type="GO" id="GO:0003677">
    <property type="term" value="F:DNA binding"/>
    <property type="evidence" value="ECO:0007669"/>
    <property type="project" value="UniProtKB-KW"/>
</dbReference>
<dbReference type="InterPro" id="IPR002421">
    <property type="entry name" value="5-3_exonuclease"/>
</dbReference>
<accession>A0A6J7CGU6</accession>
<keyword evidence="1" id="KW-0540">Nuclease</keyword>
<dbReference type="PANTHER" id="PTHR42646">
    <property type="entry name" value="FLAP ENDONUCLEASE XNI"/>
    <property type="match status" value="1"/>
</dbReference>
<dbReference type="SMART" id="SM00279">
    <property type="entry name" value="HhH2"/>
    <property type="match status" value="1"/>
</dbReference>
<dbReference type="GO" id="GO:0033567">
    <property type="term" value="P:DNA replication, Okazaki fragment processing"/>
    <property type="evidence" value="ECO:0007669"/>
    <property type="project" value="InterPro"/>
</dbReference>
<dbReference type="SMART" id="SM00475">
    <property type="entry name" value="53EXOc"/>
    <property type="match status" value="1"/>
</dbReference>
<evidence type="ECO:0000313" key="5">
    <source>
        <dbReference type="EMBL" id="CAB4857010.1"/>
    </source>
</evidence>
<keyword evidence="3" id="KW-0238">DNA-binding</keyword>
<evidence type="ECO:0000256" key="2">
    <source>
        <dbReference type="ARBA" id="ARBA00022801"/>
    </source>
</evidence>
<dbReference type="InterPro" id="IPR020046">
    <property type="entry name" value="5-3_exonucl_a-hlix_arch_N"/>
</dbReference>
<evidence type="ECO:0000256" key="1">
    <source>
        <dbReference type="ARBA" id="ARBA00022722"/>
    </source>
</evidence>
<feature type="domain" description="5'-3' exonuclease" evidence="4">
    <location>
        <begin position="30"/>
        <end position="290"/>
    </location>
</feature>
<sequence>MDWPQPPTSDGPLRYIATRRACAAHIVSHMKVHLIDGTYELFRQHFGQAARHSEPVPNAATIGVLASTLQLVAQGATHIGVASDHVIESFRNDLWPGYKTSAGMAEELLTQIPLMETALEAMGMTTWAMVDHEADDALAAAAMVADADPRVEQVLIITPDKDLGQCVHGTRVVQYDRRKDEIIDEAAVIARFGVAPSSIADYLALVGDSADGYPGLAGWGAKSASAVLARFATIEAIPASADEWGIEGLRGAAKLAASLDSQRDLALLFRRIATVVTDIDVGVVDDWRWRGVTPAFAELAGQIGAVHLIERAARLAKKIDAR</sequence>
<proteinExistence type="predicted"/>
<keyword evidence="2" id="KW-0378">Hydrolase</keyword>
<dbReference type="Pfam" id="PF02739">
    <property type="entry name" value="5_3_exonuc_N"/>
    <property type="match status" value="1"/>
</dbReference>
<evidence type="ECO:0000259" key="4">
    <source>
        <dbReference type="SMART" id="SM00475"/>
    </source>
</evidence>
<dbReference type="SUPFAM" id="SSF88723">
    <property type="entry name" value="PIN domain-like"/>
    <property type="match status" value="1"/>
</dbReference>
<dbReference type="InterPro" id="IPR029060">
    <property type="entry name" value="PIN-like_dom_sf"/>
</dbReference>
<reference evidence="5" key="1">
    <citation type="submission" date="2020-05" db="EMBL/GenBank/DDBJ databases">
        <authorList>
            <person name="Chiriac C."/>
            <person name="Salcher M."/>
            <person name="Ghai R."/>
            <person name="Kavagutti S V."/>
        </authorList>
    </citation>
    <scope>NUCLEOTIDE SEQUENCE</scope>
</reference>
<dbReference type="GO" id="GO:0017108">
    <property type="term" value="F:5'-flap endonuclease activity"/>
    <property type="evidence" value="ECO:0007669"/>
    <property type="project" value="InterPro"/>
</dbReference>
<dbReference type="PANTHER" id="PTHR42646:SF2">
    <property type="entry name" value="5'-3' EXONUCLEASE FAMILY PROTEIN"/>
    <property type="match status" value="1"/>
</dbReference>
<dbReference type="Gene3D" id="3.40.50.1010">
    <property type="entry name" value="5'-nuclease"/>
    <property type="match status" value="1"/>
</dbReference>
<name>A0A6J7CGU6_9ZZZZ</name>
<dbReference type="InterPro" id="IPR020045">
    <property type="entry name" value="DNA_polI_H3TH"/>
</dbReference>
<dbReference type="EMBL" id="CAFBLP010000001">
    <property type="protein sequence ID" value="CAB4857010.1"/>
    <property type="molecule type" value="Genomic_DNA"/>
</dbReference>
<dbReference type="InterPro" id="IPR036279">
    <property type="entry name" value="5-3_exonuclease_C_sf"/>
</dbReference>
<dbReference type="SUPFAM" id="SSF47807">
    <property type="entry name" value="5' to 3' exonuclease, C-terminal subdomain"/>
    <property type="match status" value="1"/>
</dbReference>